<reference evidence="9" key="1">
    <citation type="submission" date="2022-11" db="EMBL/GenBank/DDBJ databases">
        <authorList>
            <person name="Kikuchi T."/>
        </authorList>
    </citation>
    <scope>NUCLEOTIDE SEQUENCE</scope>
    <source>
        <strain evidence="9">PS1010</strain>
    </source>
</reference>
<name>A0A9P1IYZ7_9PELO</name>
<keyword evidence="5 8" id="KW-0812">Transmembrane</keyword>
<protein>
    <recommendedName>
        <fullName evidence="8">Glycosyltransferase family 92 protein</fullName>
        <ecNumber evidence="8">2.4.1.-</ecNumber>
    </recommendedName>
</protein>
<evidence type="ECO:0000256" key="1">
    <source>
        <dbReference type="ARBA" id="ARBA00004167"/>
    </source>
</evidence>
<dbReference type="InterPro" id="IPR008166">
    <property type="entry name" value="Glyco_transf_92"/>
</dbReference>
<dbReference type="PANTHER" id="PTHR21645">
    <property type="entry name" value="GLYCOSYLTRANSFERASE FAMILY 92 PROTEIN"/>
    <property type="match status" value="1"/>
</dbReference>
<dbReference type="Proteomes" id="UP001152747">
    <property type="component" value="Unassembled WGS sequence"/>
</dbReference>
<dbReference type="GO" id="GO:0016757">
    <property type="term" value="F:glycosyltransferase activity"/>
    <property type="evidence" value="ECO:0007669"/>
    <property type="project" value="UniProtKB-UniRule"/>
</dbReference>
<dbReference type="GO" id="GO:0016020">
    <property type="term" value="C:membrane"/>
    <property type="evidence" value="ECO:0007669"/>
    <property type="project" value="UniProtKB-SubCell"/>
</dbReference>
<keyword evidence="3 8" id="KW-0328">Glycosyltransferase</keyword>
<dbReference type="AlphaFoldDB" id="A0A9P1IYZ7"/>
<dbReference type="EC" id="2.4.1.-" evidence="8"/>
<comment type="caution">
    <text evidence="9">The sequence shown here is derived from an EMBL/GenBank/DDBJ whole genome shotgun (WGS) entry which is preliminary data.</text>
</comment>
<dbReference type="PANTHER" id="PTHR21645:SF22">
    <property type="entry name" value="GLYCOSYLTRANSFERASE FAMILY 92 PROTEIN"/>
    <property type="match status" value="1"/>
</dbReference>
<evidence type="ECO:0000256" key="2">
    <source>
        <dbReference type="ARBA" id="ARBA00007647"/>
    </source>
</evidence>
<evidence type="ECO:0000313" key="10">
    <source>
        <dbReference type="Proteomes" id="UP001152747"/>
    </source>
</evidence>
<keyword evidence="6 8" id="KW-1133">Transmembrane helix</keyword>
<evidence type="ECO:0000256" key="5">
    <source>
        <dbReference type="ARBA" id="ARBA00022692"/>
    </source>
</evidence>
<evidence type="ECO:0000256" key="6">
    <source>
        <dbReference type="ARBA" id="ARBA00022989"/>
    </source>
</evidence>
<organism evidence="9 10">
    <name type="scientific">Caenorhabditis angaria</name>
    <dbReference type="NCBI Taxonomy" id="860376"/>
    <lineage>
        <taxon>Eukaryota</taxon>
        <taxon>Metazoa</taxon>
        <taxon>Ecdysozoa</taxon>
        <taxon>Nematoda</taxon>
        <taxon>Chromadorea</taxon>
        <taxon>Rhabditida</taxon>
        <taxon>Rhabditina</taxon>
        <taxon>Rhabditomorpha</taxon>
        <taxon>Rhabditoidea</taxon>
        <taxon>Rhabditidae</taxon>
        <taxon>Peloderinae</taxon>
        <taxon>Caenorhabditis</taxon>
    </lineage>
</organism>
<sequence length="505" mass="58273">MNTRFYFNIPKDRNNFYLAALGCLVVFFGIYLIFSVLFSSNDNDFDDDNVTILKHTHAFIHSAYYYQKSETLGDNAIALVMSINKLTAENILDMNIKLLATNETLDRFPVKASLTSEHRFNGSCEYVTVLAQANTIENMGRLEIQGGNRVIDKLLFKKPLETSPSKVVFCVAPQLGAENWQEFLRQVHVAKRYGAHLHIYVISMVEKYFRLMKEYESLGYISLEPWLTVKYSHVRERVDEPNKNIEILQRTSAFTDCILNYKEAAEFVGSIEMEDLLFPIGSTSYYEEFEKQYDGSYLYSALTYARQTLLIPQTAEDSISVSSLFETVLAGDVSSYGRSFVRTSNYNSTWLHWSRNSDLIPREIQGNVTYLQHKQVEGCRIFNFKKADIGNDTRTEVIMDDKILAEIEEELKSHLELPQIKKLMAHLPRNKLYSPIFERCFETLTSSVSPQETVCMDMYSCELPRREDVPCIHSDGLYSSMIPMRPITYHYSSEHFFSRNIGCNV</sequence>
<dbReference type="InterPro" id="IPR052012">
    <property type="entry name" value="GTase_92"/>
</dbReference>
<dbReference type="OrthoDB" id="5777994at2759"/>
<evidence type="ECO:0000256" key="4">
    <source>
        <dbReference type="ARBA" id="ARBA00022679"/>
    </source>
</evidence>
<dbReference type="EMBL" id="CANHGI010000005">
    <property type="protein sequence ID" value="CAI5453630.1"/>
    <property type="molecule type" value="Genomic_DNA"/>
</dbReference>
<evidence type="ECO:0000313" key="9">
    <source>
        <dbReference type="EMBL" id="CAI5453630.1"/>
    </source>
</evidence>
<keyword evidence="7 8" id="KW-0472">Membrane</keyword>
<keyword evidence="4 8" id="KW-0808">Transferase</keyword>
<comment type="subcellular location">
    <subcellularLocation>
        <location evidence="1">Membrane</location>
        <topology evidence="1">Single-pass membrane protein</topology>
    </subcellularLocation>
</comment>
<dbReference type="Pfam" id="PF01697">
    <property type="entry name" value="Glyco_transf_92"/>
    <property type="match status" value="1"/>
</dbReference>
<evidence type="ECO:0000256" key="8">
    <source>
        <dbReference type="RuleBase" id="RU366017"/>
    </source>
</evidence>
<proteinExistence type="inferred from homology"/>
<comment type="similarity">
    <text evidence="2 8">Belongs to the glycosyltransferase 92 family.</text>
</comment>
<evidence type="ECO:0000256" key="3">
    <source>
        <dbReference type="ARBA" id="ARBA00022676"/>
    </source>
</evidence>
<accession>A0A9P1IYZ7</accession>
<gene>
    <name evidence="9" type="ORF">CAMP_LOCUS16267</name>
</gene>
<feature type="transmembrane region" description="Helical" evidence="8">
    <location>
        <begin position="16"/>
        <end position="38"/>
    </location>
</feature>
<evidence type="ECO:0000256" key="7">
    <source>
        <dbReference type="ARBA" id="ARBA00023136"/>
    </source>
</evidence>
<keyword evidence="10" id="KW-1185">Reference proteome</keyword>